<gene>
    <name evidence="2" type="ORF">GHO30_26060</name>
    <name evidence="1" type="ORF">GHO39_10780</name>
</gene>
<organism evidence="1 4">
    <name type="scientific">Pseudomonas helleri</name>
    <dbReference type="NCBI Taxonomy" id="1608996"/>
    <lineage>
        <taxon>Bacteria</taxon>
        <taxon>Pseudomonadati</taxon>
        <taxon>Pseudomonadota</taxon>
        <taxon>Gammaproteobacteria</taxon>
        <taxon>Pseudomonadales</taxon>
        <taxon>Pseudomonadaceae</taxon>
        <taxon>Pseudomonas</taxon>
    </lineage>
</organism>
<protein>
    <submittedName>
        <fullName evidence="1">Uncharacterized protein</fullName>
    </submittedName>
</protein>
<dbReference type="Proteomes" id="UP000489190">
    <property type="component" value="Unassembled WGS sequence"/>
</dbReference>
<evidence type="ECO:0000313" key="4">
    <source>
        <dbReference type="Proteomes" id="UP000489190"/>
    </source>
</evidence>
<keyword evidence="3" id="KW-1185">Reference proteome</keyword>
<evidence type="ECO:0000313" key="1">
    <source>
        <dbReference type="EMBL" id="MQT89615.1"/>
    </source>
</evidence>
<dbReference type="EMBL" id="WIWI01000025">
    <property type="protein sequence ID" value="MQT89615.1"/>
    <property type="molecule type" value="Genomic_DNA"/>
</dbReference>
<evidence type="ECO:0000313" key="3">
    <source>
        <dbReference type="Proteomes" id="UP000470186"/>
    </source>
</evidence>
<dbReference type="Proteomes" id="UP000470186">
    <property type="component" value="Unassembled WGS sequence"/>
</dbReference>
<comment type="caution">
    <text evidence="1">The sequence shown here is derived from an EMBL/GenBank/DDBJ whole genome shotgun (WGS) entry which is preliminary data.</text>
</comment>
<accession>A0A7X2C3L3</accession>
<dbReference type="AlphaFoldDB" id="A0A7X2C3L3"/>
<sequence length="217" mass="23590">MPRSEDTPLIKEEISERIEDLASRDGKGTAISLALVALEILARQYPPKLDDKDRLCIRDNYPSTTDQLIDERAMSEKGVLTAIASATGMARIAIDYSPLSHTKSTMDLDTQLPQENLMSVRQALNTAFDRAEAEGLSPFGVATTMILLAVVKAQRKGVTGLKLVRPLLDAISLALTEKPSPKAAEEYAITAVCEQMGISRAAAKKYVAMAKMIQPDD</sequence>
<name>A0A7X2C3L3_9PSED</name>
<proteinExistence type="predicted"/>
<reference evidence="3 4" key="1">
    <citation type="submission" date="2019-10" db="EMBL/GenBank/DDBJ databases">
        <title>Evaluation of single-gene subtyping targets for Pseudomonas.</title>
        <authorList>
            <person name="Reichler S.J."/>
            <person name="Orsi R.H."/>
            <person name="Wiedmann M."/>
            <person name="Martin N.H."/>
            <person name="Murphy S.I."/>
        </authorList>
    </citation>
    <scope>NUCLEOTIDE SEQUENCE [LARGE SCALE GENOMIC DNA]</scope>
    <source>
        <strain evidence="2 3">FSL R10-2107</strain>
        <strain evidence="1 4">FSL R10-3254</strain>
    </source>
</reference>
<dbReference type="RefSeq" id="WP_153328232.1">
    <property type="nucleotide sequence ID" value="NZ_WIVX01000219.1"/>
</dbReference>
<evidence type="ECO:0000313" key="2">
    <source>
        <dbReference type="EMBL" id="MQU34794.1"/>
    </source>
</evidence>
<dbReference type="EMBL" id="WIVX01000219">
    <property type="protein sequence ID" value="MQU34794.1"/>
    <property type="molecule type" value="Genomic_DNA"/>
</dbReference>